<dbReference type="Proteomes" id="UP000073604">
    <property type="component" value="Chromosome"/>
</dbReference>
<dbReference type="SUPFAM" id="SSF102114">
    <property type="entry name" value="Radical SAM enzymes"/>
    <property type="match status" value="1"/>
</dbReference>
<accession>A0A142CWR0</accession>
<keyword evidence="2" id="KW-0408">Iron</keyword>
<proteinExistence type="predicted"/>
<dbReference type="SFLD" id="SFLDG01084">
    <property type="entry name" value="Uncharacterised_Radical_SAM_Su"/>
    <property type="match status" value="1"/>
</dbReference>
<keyword evidence="1" id="KW-0479">Metal-binding</keyword>
<sequence>MTKLGRFMIGTSSHVSGLCHSIVRGEVFTTCSLGCTYCYARWYRGPHGKPKPIFDVLRLVKSFGRLVESGISVTPIRFSTLSEPFQPPAKITLRALKLAYKLNVPVIVNTKLHPSEKHFKVLEDLASRGLLVLQVSILAKKDYPEVKILEPFASPIEDRLKFVEKASEAGIPVVVRIQPLVPGLSDRNVEGFLDEISSAGAKMVIIEFLRIEREAFGLYKRLFSEFTDVYDEEWESYLPRTANEEAPLIQVSLRYKLEKAEIFAKEARKRKLTFATCKEGLFHLHEPKIIDCCGMGFLGVEWTRRPTLWDLYLEAHERGKARAEDLWVRCEEKGLLCGERLKVYPSWLSRGFKAHEKRLKSILKKPELVEKLVPVLKYRDGYYVVNEPEDNK</sequence>
<reference evidence="6" key="1">
    <citation type="submission" date="2016-03" db="EMBL/GenBank/DDBJ databases">
        <authorList>
            <person name="Oger P.M."/>
        </authorList>
    </citation>
    <scope>NUCLEOTIDE SEQUENCE [LARGE SCALE GENOMIC DNA]</scope>
    <source>
        <strain evidence="6">OG-1</strain>
    </source>
</reference>
<dbReference type="STRING" id="53952.A0127_08565"/>
<dbReference type="OrthoDB" id="15538at2157"/>
<evidence type="ECO:0000259" key="4">
    <source>
        <dbReference type="SMART" id="SM00729"/>
    </source>
</evidence>
<evidence type="ECO:0000256" key="3">
    <source>
        <dbReference type="ARBA" id="ARBA00023014"/>
    </source>
</evidence>
<dbReference type="InterPro" id="IPR006638">
    <property type="entry name" value="Elp3/MiaA/NifB-like_rSAM"/>
</dbReference>
<dbReference type="RefSeq" id="WP_062390364.1">
    <property type="nucleotide sequence ID" value="NZ_CP014750.1"/>
</dbReference>
<dbReference type="EMBL" id="CP014750">
    <property type="protein sequence ID" value="AMQ19212.1"/>
    <property type="molecule type" value="Genomic_DNA"/>
</dbReference>
<keyword evidence="6" id="KW-1185">Reference proteome</keyword>
<keyword evidence="3" id="KW-0411">Iron-sulfur</keyword>
<evidence type="ECO:0000256" key="1">
    <source>
        <dbReference type="ARBA" id="ARBA00022723"/>
    </source>
</evidence>
<organism evidence="5 6">
    <name type="scientific">Thermococcus peptonophilus</name>
    <dbReference type="NCBI Taxonomy" id="53952"/>
    <lineage>
        <taxon>Archaea</taxon>
        <taxon>Methanobacteriati</taxon>
        <taxon>Methanobacteriota</taxon>
        <taxon>Thermococci</taxon>
        <taxon>Thermococcales</taxon>
        <taxon>Thermococcaceae</taxon>
        <taxon>Thermococcus</taxon>
    </lineage>
</organism>
<dbReference type="SMART" id="SM00729">
    <property type="entry name" value="Elp3"/>
    <property type="match status" value="1"/>
</dbReference>
<evidence type="ECO:0000256" key="2">
    <source>
        <dbReference type="ARBA" id="ARBA00023004"/>
    </source>
</evidence>
<dbReference type="Pfam" id="PF04055">
    <property type="entry name" value="Radical_SAM"/>
    <property type="match status" value="1"/>
</dbReference>
<dbReference type="GO" id="GO:0051536">
    <property type="term" value="F:iron-sulfur cluster binding"/>
    <property type="evidence" value="ECO:0007669"/>
    <property type="project" value="UniProtKB-KW"/>
</dbReference>
<evidence type="ECO:0000313" key="5">
    <source>
        <dbReference type="EMBL" id="AMQ19212.1"/>
    </source>
</evidence>
<dbReference type="Gene3D" id="3.80.30.30">
    <property type="match status" value="1"/>
</dbReference>
<dbReference type="CDD" id="cd01335">
    <property type="entry name" value="Radical_SAM"/>
    <property type="match status" value="1"/>
</dbReference>
<name>A0A142CWR0_9EURY</name>
<dbReference type="AlphaFoldDB" id="A0A142CWR0"/>
<dbReference type="InterPro" id="IPR040086">
    <property type="entry name" value="MJ0683-like"/>
</dbReference>
<dbReference type="GO" id="GO:0046872">
    <property type="term" value="F:metal ion binding"/>
    <property type="evidence" value="ECO:0007669"/>
    <property type="project" value="UniProtKB-KW"/>
</dbReference>
<dbReference type="PANTHER" id="PTHR43432:SF4">
    <property type="entry name" value="RADICAL SAM CORE DOMAIN-CONTAINING PROTEIN"/>
    <property type="match status" value="1"/>
</dbReference>
<protein>
    <submittedName>
        <fullName evidence="5">Radical SAM protein</fullName>
    </submittedName>
</protein>
<dbReference type="SFLD" id="SFLDS00029">
    <property type="entry name" value="Radical_SAM"/>
    <property type="match status" value="1"/>
</dbReference>
<dbReference type="GO" id="GO:0003824">
    <property type="term" value="F:catalytic activity"/>
    <property type="evidence" value="ECO:0007669"/>
    <property type="project" value="InterPro"/>
</dbReference>
<gene>
    <name evidence="5" type="ORF">A0127_08565</name>
</gene>
<dbReference type="InterPro" id="IPR058240">
    <property type="entry name" value="rSAM_sf"/>
</dbReference>
<dbReference type="KEGG" id="tpep:A0127_08565"/>
<feature type="domain" description="Elp3/MiaA/NifB-like radical SAM core" evidence="4">
    <location>
        <begin position="21"/>
        <end position="234"/>
    </location>
</feature>
<dbReference type="PANTHER" id="PTHR43432">
    <property type="entry name" value="SLR0285 PROTEIN"/>
    <property type="match status" value="1"/>
</dbReference>
<dbReference type="InterPro" id="IPR007197">
    <property type="entry name" value="rSAM"/>
</dbReference>
<evidence type="ECO:0000313" key="6">
    <source>
        <dbReference type="Proteomes" id="UP000073604"/>
    </source>
</evidence>
<dbReference type="GeneID" id="27140596"/>